<reference evidence="2 3" key="1">
    <citation type="submission" date="2011-11" db="EMBL/GenBank/DDBJ databases">
        <title>The Genome Sequence of Dialister succinatiphilus YIT 11850.</title>
        <authorList>
            <consortium name="The Broad Institute Genome Sequencing Platform"/>
            <person name="Earl A."/>
            <person name="Ward D."/>
            <person name="Feldgarden M."/>
            <person name="Gevers D."/>
            <person name="Morotomi M."/>
            <person name="Young S.K."/>
            <person name="Zeng Q."/>
            <person name="Gargeya S."/>
            <person name="Fitzgerald M."/>
            <person name="Haas B."/>
            <person name="Abouelleil A."/>
            <person name="Alvarado L."/>
            <person name="Arachchi H.M."/>
            <person name="Berlin A."/>
            <person name="Brown A."/>
            <person name="Chapman S.B."/>
            <person name="Dunbar C."/>
            <person name="Gearin G."/>
            <person name="Goldberg J."/>
            <person name="Griggs A."/>
            <person name="Gujja S."/>
            <person name="Heiman D."/>
            <person name="Howarth C."/>
            <person name="Lui A."/>
            <person name="MacDonald P.J.P."/>
            <person name="Montmayeur A."/>
            <person name="Murphy C."/>
            <person name="Neiman D."/>
            <person name="Pearson M."/>
            <person name="Priest M."/>
            <person name="Roberts A."/>
            <person name="Saif S."/>
            <person name="Shea T."/>
            <person name="Sisk P."/>
            <person name="Stolte C."/>
            <person name="Sykes S."/>
            <person name="Wortman J."/>
            <person name="Nusbaum C."/>
            <person name="Birren B."/>
        </authorList>
    </citation>
    <scope>NUCLEOTIDE SEQUENCE [LARGE SCALE GENOMIC DNA]</scope>
    <source>
        <strain evidence="2 3">YIT 11850</strain>
    </source>
</reference>
<gene>
    <name evidence="2" type="ORF">HMPREF9453_01445</name>
</gene>
<keyword evidence="3" id="KW-1185">Reference proteome</keyword>
<dbReference type="AlphaFoldDB" id="H1D1F7"/>
<evidence type="ECO:0000313" key="3">
    <source>
        <dbReference type="Proteomes" id="UP000003277"/>
    </source>
</evidence>
<accession>H1D1F7</accession>
<protein>
    <submittedName>
        <fullName evidence="2">Uncharacterized protein</fullName>
    </submittedName>
</protein>
<name>H1D1F7_9FIRM</name>
<sequence length="138" mass="16077">MILSSAFFIVLLTVFLVSSRLHEKESLIQKLSYYIGGYGGFIYFSWLLWLSINGMEIDTVTMLVVISIVYLCVLNRVKYNFKIKYENVKKHDEQSKDVQKYYDLIRFASYGQVVVFIGFMMILMVILLGIYNGRIALL</sequence>
<keyword evidence="1" id="KW-0812">Transmembrane</keyword>
<organism evidence="2 3">
    <name type="scientific">Dialister succinatiphilus YIT 11850</name>
    <dbReference type="NCBI Taxonomy" id="742743"/>
    <lineage>
        <taxon>Bacteria</taxon>
        <taxon>Bacillati</taxon>
        <taxon>Bacillota</taxon>
        <taxon>Negativicutes</taxon>
        <taxon>Veillonellales</taxon>
        <taxon>Veillonellaceae</taxon>
        <taxon>Dialister</taxon>
    </lineage>
</organism>
<feature type="transmembrane region" description="Helical" evidence="1">
    <location>
        <begin position="59"/>
        <end position="77"/>
    </location>
</feature>
<feature type="transmembrane region" description="Helical" evidence="1">
    <location>
        <begin position="31"/>
        <end position="52"/>
    </location>
</feature>
<dbReference type="PATRIC" id="fig|742743.3.peg.1469"/>
<dbReference type="EMBL" id="ADLT01000049">
    <property type="protein sequence ID" value="EHO62580.1"/>
    <property type="molecule type" value="Genomic_DNA"/>
</dbReference>
<feature type="transmembrane region" description="Helical" evidence="1">
    <location>
        <begin position="110"/>
        <end position="131"/>
    </location>
</feature>
<comment type="caution">
    <text evidence="2">The sequence shown here is derived from an EMBL/GenBank/DDBJ whole genome shotgun (WGS) entry which is preliminary data.</text>
</comment>
<keyword evidence="1" id="KW-1133">Transmembrane helix</keyword>
<dbReference type="STRING" id="742743.HMPREF9453_01445"/>
<dbReference type="RefSeq" id="WP_008859939.1">
    <property type="nucleotide sequence ID" value="NZ_JH591188.1"/>
</dbReference>
<proteinExistence type="predicted"/>
<keyword evidence="1" id="KW-0472">Membrane</keyword>
<dbReference type="HOGENOM" id="CLU_1851972_0_0_9"/>
<evidence type="ECO:0000313" key="2">
    <source>
        <dbReference type="EMBL" id="EHO62580.1"/>
    </source>
</evidence>
<evidence type="ECO:0000256" key="1">
    <source>
        <dbReference type="SAM" id="Phobius"/>
    </source>
</evidence>
<dbReference type="Proteomes" id="UP000003277">
    <property type="component" value="Unassembled WGS sequence"/>
</dbReference>